<dbReference type="InterPro" id="IPR001882">
    <property type="entry name" value="Biotin_BS"/>
</dbReference>
<keyword evidence="4" id="KW-1185">Reference proteome</keyword>
<dbReference type="AlphaFoldDB" id="A0A1Y3BPN9"/>
<dbReference type="EMBL" id="MUJZ01015228">
    <property type="protein sequence ID" value="OTF81115.1"/>
    <property type="molecule type" value="Genomic_DNA"/>
</dbReference>
<dbReference type="PROSITE" id="PS00188">
    <property type="entry name" value="BIOTIN"/>
    <property type="match status" value="1"/>
</dbReference>
<proteinExistence type="predicted"/>
<dbReference type="InterPro" id="IPR011053">
    <property type="entry name" value="Single_hybrid_motif"/>
</dbReference>
<dbReference type="PROSITE" id="PS50968">
    <property type="entry name" value="BIOTINYL_LIPOYL"/>
    <property type="match status" value="1"/>
</dbReference>
<dbReference type="SUPFAM" id="SSF51230">
    <property type="entry name" value="Single hybrid motif"/>
    <property type="match status" value="1"/>
</dbReference>
<evidence type="ECO:0000256" key="1">
    <source>
        <dbReference type="ARBA" id="ARBA00023267"/>
    </source>
</evidence>
<feature type="domain" description="Lipoyl-binding" evidence="2">
    <location>
        <begin position="1"/>
        <end position="68"/>
    </location>
</feature>
<reference evidence="3 4" key="1">
    <citation type="submission" date="2017-03" db="EMBL/GenBank/DDBJ databases">
        <title>Genome Survey of Euroglyphus maynei.</title>
        <authorList>
            <person name="Arlian L.G."/>
            <person name="Morgan M.S."/>
            <person name="Rider S.D."/>
        </authorList>
    </citation>
    <scope>NUCLEOTIDE SEQUENCE [LARGE SCALE GENOMIC DNA]</scope>
    <source>
        <strain evidence="3">Arlian Lab</strain>
        <tissue evidence="3">Whole body</tissue>
    </source>
</reference>
<keyword evidence="1" id="KW-0092">Biotin</keyword>
<sequence>MPAVIEKIAFKPGDIIRDGDIIAILTAMKMEHVITAKFDANQTEREVEQVFYKTSDSVPKNAVILRLKPIESTKN</sequence>
<evidence type="ECO:0000259" key="2">
    <source>
        <dbReference type="PROSITE" id="PS50968"/>
    </source>
</evidence>
<evidence type="ECO:0000313" key="3">
    <source>
        <dbReference type="EMBL" id="OTF81115.1"/>
    </source>
</evidence>
<organism evidence="3 4">
    <name type="scientific">Euroglyphus maynei</name>
    <name type="common">Mayne's house dust mite</name>
    <dbReference type="NCBI Taxonomy" id="6958"/>
    <lineage>
        <taxon>Eukaryota</taxon>
        <taxon>Metazoa</taxon>
        <taxon>Ecdysozoa</taxon>
        <taxon>Arthropoda</taxon>
        <taxon>Chelicerata</taxon>
        <taxon>Arachnida</taxon>
        <taxon>Acari</taxon>
        <taxon>Acariformes</taxon>
        <taxon>Sarcoptiformes</taxon>
        <taxon>Astigmata</taxon>
        <taxon>Psoroptidia</taxon>
        <taxon>Analgoidea</taxon>
        <taxon>Pyroglyphidae</taxon>
        <taxon>Pyroglyphinae</taxon>
        <taxon>Euroglyphus</taxon>
    </lineage>
</organism>
<accession>A0A1Y3BPN9</accession>
<dbReference type="CDD" id="cd06850">
    <property type="entry name" value="biotinyl_domain"/>
    <property type="match status" value="1"/>
</dbReference>
<dbReference type="InterPro" id="IPR000089">
    <property type="entry name" value="Biotin_lipoyl"/>
</dbReference>
<evidence type="ECO:0000313" key="4">
    <source>
        <dbReference type="Proteomes" id="UP000194236"/>
    </source>
</evidence>
<dbReference type="Gene3D" id="2.40.50.100">
    <property type="match status" value="1"/>
</dbReference>
<dbReference type="Proteomes" id="UP000194236">
    <property type="component" value="Unassembled WGS sequence"/>
</dbReference>
<gene>
    <name evidence="3" type="ORF">BLA29_014291</name>
</gene>
<protein>
    <recommendedName>
        <fullName evidence="2">Lipoyl-binding domain-containing protein</fullName>
    </recommendedName>
</protein>
<name>A0A1Y3BPN9_EURMA</name>
<comment type="caution">
    <text evidence="3">The sequence shown here is derived from an EMBL/GenBank/DDBJ whole genome shotgun (WGS) entry which is preliminary data.</text>
</comment>
<dbReference type="Pfam" id="PF00364">
    <property type="entry name" value="Biotin_lipoyl"/>
    <property type="match status" value="1"/>
</dbReference>